<name>A0AAQ2DAJ8_9PSED</name>
<organism evidence="1 2">
    <name type="scientific">Pseudomonas atacamensis</name>
    <dbReference type="NCBI Taxonomy" id="2565368"/>
    <lineage>
        <taxon>Bacteria</taxon>
        <taxon>Pseudomonadati</taxon>
        <taxon>Pseudomonadota</taxon>
        <taxon>Gammaproteobacteria</taxon>
        <taxon>Pseudomonadales</taxon>
        <taxon>Pseudomonadaceae</taxon>
        <taxon>Pseudomonas</taxon>
    </lineage>
</organism>
<evidence type="ECO:0000313" key="1">
    <source>
        <dbReference type="EMBL" id="THF29472.1"/>
    </source>
</evidence>
<protein>
    <submittedName>
        <fullName evidence="1">Uncharacterized protein</fullName>
    </submittedName>
</protein>
<sequence length="133" mass="14101">MPIISVGESLLAKADCQAMTMSNVPPPSRAGSLPQGFWLLWRWSIYPYQCGSEPARESAVSGNDDVDCAAAFASKLAPTGTWVAMKMVDLPRISVGASLLAKAQCHAMTMLTVPATSRAGSLPQVLAVYSKSR</sequence>
<accession>A0AAQ2DAJ8</accession>
<dbReference type="Proteomes" id="UP000310574">
    <property type="component" value="Unassembled WGS sequence"/>
</dbReference>
<gene>
    <name evidence="1" type="ORF">E5170_20035</name>
</gene>
<comment type="caution">
    <text evidence="1">The sequence shown here is derived from an EMBL/GenBank/DDBJ whole genome shotgun (WGS) entry which is preliminary data.</text>
</comment>
<reference evidence="1 2" key="1">
    <citation type="submission" date="2019-04" db="EMBL/GenBank/DDBJ databases">
        <title>Draft genome sequence of Pseudomonas sp. M7D1 isolated from rhizosphere of plant the flowery desert.</title>
        <authorList>
            <person name="Poblete-Morales M."/>
            <person name="Plaza N."/>
            <person name="Corsini G."/>
            <person name="Silva E."/>
        </authorList>
    </citation>
    <scope>NUCLEOTIDE SEQUENCE [LARGE SCALE GENOMIC DNA]</scope>
    <source>
        <strain evidence="1 2">M7D1</strain>
    </source>
</reference>
<evidence type="ECO:0000313" key="2">
    <source>
        <dbReference type="Proteomes" id="UP000310574"/>
    </source>
</evidence>
<proteinExistence type="predicted"/>
<dbReference type="EMBL" id="SSBS01000005">
    <property type="protein sequence ID" value="THF29472.1"/>
    <property type="molecule type" value="Genomic_DNA"/>
</dbReference>
<dbReference type="AlphaFoldDB" id="A0AAQ2DAJ8"/>